<dbReference type="STRING" id="1094619.G4ZT55"/>
<evidence type="ECO:0000313" key="3">
    <source>
        <dbReference type="EMBL" id="EGZ13087.1"/>
    </source>
</evidence>
<dbReference type="KEGG" id="psoj:PHYSODRAFT_256329"/>
<evidence type="ECO:0000256" key="1">
    <source>
        <dbReference type="SAM" id="Coils"/>
    </source>
</evidence>
<sequence length="490" mass="54248">MEVLLAENALLRQQVQQLEAQLTHALALLDSERQERAEDLRSHRRERLALINDIGGRVDGLLTTHNETKDAIIDRLDTLEGKLTDPERRINQVEGDEEVIVPFTMDGNPIDLRNNFQKEATRLTERFEYLLTKNVEDRLLMYRILDQQANETAAETEEQARAEREAARIQQQNAVAAARRELAAIQEDFTTIQIQPEDSAGALVWTEAHQCRASVGVDSCAAKMSVVAASQPQKTYSLADKKPYFKHFYPRDVAILAVRSTAMQGLMLFNAYVASLDLDVSDEEESSEDEFEDVDAAAEDKEEFVAPSMEEFSLATVKSFGKSLSITTYVRSLEEVALCLFRPQIVSKLIKDISKSAMRKYSRTSSRIAAAALMVKTGMRANVLSHLAIFLVEETQQIVVILYRRFVSRKGGKKSKNNLRSIEEGVQSSGSDEEEDTLSTFVAATGRNASRSALAVITGGVGAAVGTMVRPGIGTMIGGTLGDTLGYVLF</sequence>
<dbReference type="InParanoid" id="G4ZT55"/>
<gene>
    <name evidence="3" type="ORF">PHYSODRAFT_256329</name>
</gene>
<evidence type="ECO:0000256" key="2">
    <source>
        <dbReference type="SAM" id="MobiDB-lite"/>
    </source>
</evidence>
<dbReference type="PANTHER" id="PTHR36074">
    <property type="entry name" value="ISOPENTENYL-DIPHOSPHATE DELTA-ISOMERASE"/>
    <property type="match status" value="1"/>
</dbReference>
<name>G4ZT55_PHYSP</name>
<dbReference type="RefSeq" id="XP_009530516.1">
    <property type="nucleotide sequence ID" value="XM_009532221.1"/>
</dbReference>
<accession>G4ZT55</accession>
<dbReference type="PANTHER" id="PTHR36074:SF1">
    <property type="entry name" value="ISOPENTENYL-DIPHOSPHATE DELTA-ISOMERASE"/>
    <property type="match status" value="1"/>
</dbReference>
<keyword evidence="4" id="KW-1185">Reference proteome</keyword>
<organism evidence="3 4">
    <name type="scientific">Phytophthora sojae (strain P6497)</name>
    <name type="common">Soybean stem and root rot agent</name>
    <name type="synonym">Phytophthora megasperma f. sp. glycines</name>
    <dbReference type="NCBI Taxonomy" id="1094619"/>
    <lineage>
        <taxon>Eukaryota</taxon>
        <taxon>Sar</taxon>
        <taxon>Stramenopiles</taxon>
        <taxon>Oomycota</taxon>
        <taxon>Peronosporomycetes</taxon>
        <taxon>Peronosporales</taxon>
        <taxon>Peronosporaceae</taxon>
        <taxon>Phytophthora</taxon>
    </lineage>
</organism>
<feature type="coiled-coil region" evidence="1">
    <location>
        <begin position="1"/>
        <end position="35"/>
    </location>
</feature>
<reference evidence="3 4" key="1">
    <citation type="journal article" date="2006" name="Science">
        <title>Phytophthora genome sequences uncover evolutionary origins and mechanisms of pathogenesis.</title>
        <authorList>
            <person name="Tyler B.M."/>
            <person name="Tripathy S."/>
            <person name="Zhang X."/>
            <person name="Dehal P."/>
            <person name="Jiang R.H."/>
            <person name="Aerts A."/>
            <person name="Arredondo F.D."/>
            <person name="Baxter L."/>
            <person name="Bensasson D."/>
            <person name="Beynon J.L."/>
            <person name="Chapman J."/>
            <person name="Damasceno C.M."/>
            <person name="Dorrance A.E."/>
            <person name="Dou D."/>
            <person name="Dickerman A.W."/>
            <person name="Dubchak I.L."/>
            <person name="Garbelotto M."/>
            <person name="Gijzen M."/>
            <person name="Gordon S.G."/>
            <person name="Govers F."/>
            <person name="Grunwald N.J."/>
            <person name="Huang W."/>
            <person name="Ivors K.L."/>
            <person name="Jones R.W."/>
            <person name="Kamoun S."/>
            <person name="Krampis K."/>
            <person name="Lamour K.H."/>
            <person name="Lee M.K."/>
            <person name="McDonald W.H."/>
            <person name="Medina M."/>
            <person name="Meijer H.J."/>
            <person name="Nordberg E.K."/>
            <person name="Maclean D.J."/>
            <person name="Ospina-Giraldo M.D."/>
            <person name="Morris P.F."/>
            <person name="Phuntumart V."/>
            <person name="Putnam N.H."/>
            <person name="Rash S."/>
            <person name="Rose J.K."/>
            <person name="Sakihama Y."/>
            <person name="Salamov A.A."/>
            <person name="Savidor A."/>
            <person name="Scheuring C.F."/>
            <person name="Smith B.M."/>
            <person name="Sobral B.W."/>
            <person name="Terry A."/>
            <person name="Torto-Alalibo T.A."/>
            <person name="Win J."/>
            <person name="Xu Z."/>
            <person name="Zhang H."/>
            <person name="Grigoriev I.V."/>
            <person name="Rokhsar D.S."/>
            <person name="Boore J.L."/>
        </authorList>
    </citation>
    <scope>NUCLEOTIDE SEQUENCE [LARGE SCALE GENOMIC DNA]</scope>
    <source>
        <strain evidence="3 4">P6497</strain>
    </source>
</reference>
<keyword evidence="1" id="KW-0175">Coiled coil</keyword>
<feature type="coiled-coil region" evidence="1">
    <location>
        <begin position="145"/>
        <end position="188"/>
    </location>
</feature>
<evidence type="ECO:0000313" key="4">
    <source>
        <dbReference type="Proteomes" id="UP000002640"/>
    </source>
</evidence>
<protein>
    <submittedName>
        <fullName evidence="3">Uncharacterized protein</fullName>
    </submittedName>
</protein>
<proteinExistence type="predicted"/>
<dbReference type="Proteomes" id="UP000002640">
    <property type="component" value="Unassembled WGS sequence"/>
</dbReference>
<feature type="region of interest" description="Disordered" evidence="2">
    <location>
        <begin position="413"/>
        <end position="434"/>
    </location>
</feature>
<dbReference type="EMBL" id="JH159156">
    <property type="protein sequence ID" value="EGZ13087.1"/>
    <property type="molecule type" value="Genomic_DNA"/>
</dbReference>
<dbReference type="AlphaFoldDB" id="G4ZT55"/>
<dbReference type="SMR" id="G4ZT55"/>
<dbReference type="GeneID" id="20638728"/>